<keyword evidence="1" id="KW-0812">Transmembrane</keyword>
<evidence type="ECO:0000313" key="3">
    <source>
        <dbReference type="Proteomes" id="UP001367508"/>
    </source>
</evidence>
<reference evidence="2 3" key="1">
    <citation type="submission" date="2024-01" db="EMBL/GenBank/DDBJ databases">
        <title>The genomes of 5 underutilized Papilionoideae crops provide insights into root nodulation and disease resistanc.</title>
        <authorList>
            <person name="Jiang F."/>
        </authorList>
    </citation>
    <scope>NUCLEOTIDE SEQUENCE [LARGE SCALE GENOMIC DNA]</scope>
    <source>
        <strain evidence="2">LVBAO_FW01</strain>
        <tissue evidence="2">Leaves</tissue>
    </source>
</reference>
<dbReference type="Proteomes" id="UP001367508">
    <property type="component" value="Unassembled WGS sequence"/>
</dbReference>
<protein>
    <recommendedName>
        <fullName evidence="4">Transmembrane protein</fullName>
    </recommendedName>
</protein>
<accession>A0AAN9LL69</accession>
<name>A0AAN9LL69_CANGL</name>
<keyword evidence="1" id="KW-0472">Membrane</keyword>
<sequence>MFKSIQNVKKLESVTCRVHSSLFAFSSFFLSSKFHTDPFTLLPRKKSLFPSFSSIFHFLALSVFSECLIYLTPFLSFPVLSPFSQFSFRLFPARIPVFYSLFFSGISPKPKVARSGTVFVAGFLRWKRRKSCIFVIGAVRRG</sequence>
<feature type="transmembrane region" description="Helical" evidence="1">
    <location>
        <begin position="55"/>
        <end position="80"/>
    </location>
</feature>
<evidence type="ECO:0008006" key="4">
    <source>
        <dbReference type="Google" id="ProtNLM"/>
    </source>
</evidence>
<comment type="caution">
    <text evidence="2">The sequence shown here is derived from an EMBL/GenBank/DDBJ whole genome shotgun (WGS) entry which is preliminary data.</text>
</comment>
<dbReference type="EMBL" id="JAYMYQ010000004">
    <property type="protein sequence ID" value="KAK7338070.1"/>
    <property type="molecule type" value="Genomic_DNA"/>
</dbReference>
<proteinExistence type="predicted"/>
<organism evidence="2 3">
    <name type="scientific">Canavalia gladiata</name>
    <name type="common">Sword bean</name>
    <name type="synonym">Dolichos gladiatus</name>
    <dbReference type="NCBI Taxonomy" id="3824"/>
    <lineage>
        <taxon>Eukaryota</taxon>
        <taxon>Viridiplantae</taxon>
        <taxon>Streptophyta</taxon>
        <taxon>Embryophyta</taxon>
        <taxon>Tracheophyta</taxon>
        <taxon>Spermatophyta</taxon>
        <taxon>Magnoliopsida</taxon>
        <taxon>eudicotyledons</taxon>
        <taxon>Gunneridae</taxon>
        <taxon>Pentapetalae</taxon>
        <taxon>rosids</taxon>
        <taxon>fabids</taxon>
        <taxon>Fabales</taxon>
        <taxon>Fabaceae</taxon>
        <taxon>Papilionoideae</taxon>
        <taxon>50 kb inversion clade</taxon>
        <taxon>NPAAA clade</taxon>
        <taxon>indigoferoid/millettioid clade</taxon>
        <taxon>Phaseoleae</taxon>
        <taxon>Canavalia</taxon>
    </lineage>
</organism>
<evidence type="ECO:0000256" key="1">
    <source>
        <dbReference type="SAM" id="Phobius"/>
    </source>
</evidence>
<gene>
    <name evidence="2" type="ORF">VNO77_18667</name>
</gene>
<keyword evidence="3" id="KW-1185">Reference proteome</keyword>
<keyword evidence="1" id="KW-1133">Transmembrane helix</keyword>
<dbReference type="AlphaFoldDB" id="A0AAN9LL69"/>
<feature type="transmembrane region" description="Helical" evidence="1">
    <location>
        <begin position="86"/>
        <end position="106"/>
    </location>
</feature>
<evidence type="ECO:0000313" key="2">
    <source>
        <dbReference type="EMBL" id="KAK7338070.1"/>
    </source>
</evidence>